<dbReference type="GO" id="GO:0016757">
    <property type="term" value="F:glycosyltransferase activity"/>
    <property type="evidence" value="ECO:0007669"/>
    <property type="project" value="UniProtKB-KW"/>
</dbReference>
<evidence type="ECO:0000313" key="1">
    <source>
        <dbReference type="EMBL" id="CUN70555.1"/>
    </source>
</evidence>
<keyword evidence="1" id="KW-0315">Glutamine amidotransferase</keyword>
<dbReference type="InterPro" id="IPR029062">
    <property type="entry name" value="Class_I_gatase-like"/>
</dbReference>
<dbReference type="InterPro" id="IPR011697">
    <property type="entry name" value="Peptidase_C26"/>
</dbReference>
<reference evidence="1 2" key="1">
    <citation type="submission" date="2015-09" db="EMBL/GenBank/DDBJ databases">
        <authorList>
            <consortium name="Pathogen Informatics"/>
        </authorList>
    </citation>
    <scope>NUCLEOTIDE SEQUENCE [LARGE SCALE GENOMIC DNA]</scope>
    <source>
        <strain evidence="1 2">2789STDY5834858</strain>
    </source>
</reference>
<protein>
    <submittedName>
        <fullName evidence="1">Glutamine amidotransferase Rv2859c</fullName>
        <ecNumber evidence="1">2.4.2.-</ecNumber>
    </submittedName>
</protein>
<dbReference type="CDD" id="cd01745">
    <property type="entry name" value="GATase1_2"/>
    <property type="match status" value="1"/>
</dbReference>
<sequence length="239" mass="27069">MKKKIIGISSHVVINDLGALKGFKQLRLFHEYIQSVIDAGASPIVLPNTDNLSIIDSQIDIIDGLILTGGYDINPLNFNEEPKEKLGYVCNERDLYEFYLLKKAMKKQIPILGICRGIQVINVFNGGTLYQDLSYINNSYVKHEQDCEPTFPSHSISIFKNSILYEILGDKALVNSYHHLAIKDLAPNFKVSALSKDGIIEAIESTTDELIIGVQWHPELLTKNYEKMLNLFKYFVEKC</sequence>
<keyword evidence="2" id="KW-1185">Reference proteome</keyword>
<dbReference type="Proteomes" id="UP000095488">
    <property type="component" value="Unassembled WGS sequence"/>
</dbReference>
<dbReference type="PANTHER" id="PTHR43235:SF1">
    <property type="entry name" value="GLUTAMINE AMIDOTRANSFERASE PB2B2.05-RELATED"/>
    <property type="match status" value="1"/>
</dbReference>
<dbReference type="PANTHER" id="PTHR43235">
    <property type="entry name" value="GLUTAMINE AMIDOTRANSFERASE PB2B2.05-RELATED"/>
    <property type="match status" value="1"/>
</dbReference>
<dbReference type="EMBL" id="CYZR01000002">
    <property type="protein sequence ID" value="CUN70555.1"/>
    <property type="molecule type" value="Genomic_DNA"/>
</dbReference>
<evidence type="ECO:0000313" key="2">
    <source>
        <dbReference type="Proteomes" id="UP000095488"/>
    </source>
</evidence>
<dbReference type="SUPFAM" id="SSF52317">
    <property type="entry name" value="Class I glutamine amidotransferase-like"/>
    <property type="match status" value="1"/>
</dbReference>
<keyword evidence="1" id="KW-0808">Transferase</keyword>
<dbReference type="RefSeq" id="WP_055258065.1">
    <property type="nucleotide sequence ID" value="NZ_BCMV01000073.1"/>
</dbReference>
<organism evidence="1 2">
    <name type="scientific">Sarcina ventriculi</name>
    <name type="common">Clostridium ventriculi</name>
    <dbReference type="NCBI Taxonomy" id="1267"/>
    <lineage>
        <taxon>Bacteria</taxon>
        <taxon>Bacillati</taxon>
        <taxon>Bacillota</taxon>
        <taxon>Clostridia</taxon>
        <taxon>Eubacteriales</taxon>
        <taxon>Clostridiaceae</taxon>
        <taxon>Sarcina</taxon>
    </lineage>
</organism>
<dbReference type="InterPro" id="IPR044668">
    <property type="entry name" value="PuuD-like"/>
</dbReference>
<keyword evidence="1" id="KW-0328">Glycosyltransferase</keyword>
<dbReference type="Pfam" id="PF07722">
    <property type="entry name" value="Peptidase_C26"/>
    <property type="match status" value="1"/>
</dbReference>
<dbReference type="EC" id="2.4.2.-" evidence="1"/>
<proteinExistence type="predicted"/>
<comment type="caution">
    <text evidence="1">The sequence shown here is derived from an EMBL/GenBank/DDBJ whole genome shotgun (WGS) entry which is preliminary data.</text>
</comment>
<dbReference type="Gene3D" id="3.40.50.880">
    <property type="match status" value="1"/>
</dbReference>
<gene>
    <name evidence="1" type="ORF">ERS852473_00909</name>
</gene>
<accession>A0ABM9UNX8</accession>
<name>A0ABM9UNX8_SARVE</name>
<dbReference type="PROSITE" id="PS51273">
    <property type="entry name" value="GATASE_TYPE_1"/>
    <property type="match status" value="1"/>
</dbReference>